<dbReference type="EMBL" id="JAUSUK010000002">
    <property type="protein sequence ID" value="MDQ0326228.1"/>
    <property type="molecule type" value="Genomic_DNA"/>
</dbReference>
<dbReference type="Proteomes" id="UP001230253">
    <property type="component" value="Unassembled WGS sequence"/>
</dbReference>
<dbReference type="Pfam" id="PF13377">
    <property type="entry name" value="Peripla_BP_3"/>
    <property type="match status" value="1"/>
</dbReference>
<dbReference type="PANTHER" id="PTHR30146:SF109">
    <property type="entry name" value="HTH-TYPE TRANSCRIPTIONAL REGULATOR GALS"/>
    <property type="match status" value="1"/>
</dbReference>
<name>A0ABU0C7P9_9BRAD</name>
<feature type="domain" description="HTH lacI-type" evidence="4">
    <location>
        <begin position="23"/>
        <end position="77"/>
    </location>
</feature>
<dbReference type="PANTHER" id="PTHR30146">
    <property type="entry name" value="LACI-RELATED TRANSCRIPTIONAL REPRESSOR"/>
    <property type="match status" value="1"/>
</dbReference>
<evidence type="ECO:0000256" key="3">
    <source>
        <dbReference type="ARBA" id="ARBA00023163"/>
    </source>
</evidence>
<protein>
    <submittedName>
        <fullName evidence="5">LacI family transcriptional regulator</fullName>
    </submittedName>
</protein>
<dbReference type="Gene3D" id="1.10.260.40">
    <property type="entry name" value="lambda repressor-like DNA-binding domains"/>
    <property type="match status" value="1"/>
</dbReference>
<comment type="caution">
    <text evidence="5">The sequence shown here is derived from an EMBL/GenBank/DDBJ whole genome shotgun (WGS) entry which is preliminary data.</text>
</comment>
<evidence type="ECO:0000313" key="6">
    <source>
        <dbReference type="Proteomes" id="UP001230253"/>
    </source>
</evidence>
<sequence length="360" mass="40120">MPPKRPEFQKSSDNKKQDSFARPTLRTLAELTGLGVTTVSRALKDAPELSVETKARVRALAEEIGYRPDRAGIRLRTGKTLVIALVLDQSDAIAEFARRMIFGISEILRDTPYHLVVFPQVMGSDPMEPITYIAETVAADGVIFTHTRPQDPRGKLLLERGIPFVTHGRTRLGHPHPFHDFDNETFARLAVEHLVSRGRKRLALVTPRPEFTYAEFMLKGFREAASRAQVEHDLMPGLDLDSRSQAFRKAAMRLGEEEHPFDGFICASETRSVALMAGLKDAGRIVGRDVDVIAKETSDLLDNVWPPIDSFCEDLVLAGKELASFLLARMRGAPVDTLTSLATPGFRQRTGHPCVWKRTV</sequence>
<keyword evidence="6" id="KW-1185">Reference proteome</keyword>
<evidence type="ECO:0000259" key="4">
    <source>
        <dbReference type="PROSITE" id="PS50932"/>
    </source>
</evidence>
<dbReference type="CDD" id="cd20009">
    <property type="entry name" value="PBP1_RafR-like"/>
    <property type="match status" value="1"/>
</dbReference>
<dbReference type="RefSeq" id="WP_307154430.1">
    <property type="nucleotide sequence ID" value="NZ_JAUSUK010000002.1"/>
</dbReference>
<dbReference type="Gene3D" id="3.40.50.2300">
    <property type="match status" value="2"/>
</dbReference>
<dbReference type="SMART" id="SM00354">
    <property type="entry name" value="HTH_LACI"/>
    <property type="match status" value="1"/>
</dbReference>
<dbReference type="PROSITE" id="PS50932">
    <property type="entry name" value="HTH_LACI_2"/>
    <property type="match status" value="1"/>
</dbReference>
<dbReference type="InterPro" id="IPR046335">
    <property type="entry name" value="LacI/GalR-like_sensor"/>
</dbReference>
<dbReference type="Pfam" id="PF00356">
    <property type="entry name" value="LacI"/>
    <property type="match status" value="1"/>
</dbReference>
<accession>A0ABU0C7P9</accession>
<evidence type="ECO:0000256" key="2">
    <source>
        <dbReference type="ARBA" id="ARBA00023125"/>
    </source>
</evidence>
<dbReference type="SUPFAM" id="SSF47413">
    <property type="entry name" value="lambda repressor-like DNA-binding domains"/>
    <property type="match status" value="1"/>
</dbReference>
<dbReference type="SUPFAM" id="SSF53822">
    <property type="entry name" value="Periplasmic binding protein-like I"/>
    <property type="match status" value="1"/>
</dbReference>
<evidence type="ECO:0000313" key="5">
    <source>
        <dbReference type="EMBL" id="MDQ0326228.1"/>
    </source>
</evidence>
<dbReference type="InterPro" id="IPR000843">
    <property type="entry name" value="HTH_LacI"/>
</dbReference>
<reference evidence="5 6" key="1">
    <citation type="submission" date="2023-07" db="EMBL/GenBank/DDBJ databases">
        <title>Genomic Encyclopedia of Type Strains, Phase IV (KMG-IV): sequencing the most valuable type-strain genomes for metagenomic binning, comparative biology and taxonomic classification.</title>
        <authorList>
            <person name="Goeker M."/>
        </authorList>
    </citation>
    <scope>NUCLEOTIDE SEQUENCE [LARGE SCALE GENOMIC DNA]</scope>
    <source>
        <strain evidence="5 6">DSM 11549</strain>
    </source>
</reference>
<keyword evidence="3" id="KW-0804">Transcription</keyword>
<dbReference type="InterPro" id="IPR010982">
    <property type="entry name" value="Lambda_DNA-bd_dom_sf"/>
</dbReference>
<keyword evidence="2" id="KW-0238">DNA-binding</keyword>
<proteinExistence type="predicted"/>
<gene>
    <name evidence="5" type="ORF">J2R99_002097</name>
</gene>
<dbReference type="CDD" id="cd01392">
    <property type="entry name" value="HTH_LacI"/>
    <property type="match status" value="1"/>
</dbReference>
<dbReference type="InterPro" id="IPR028082">
    <property type="entry name" value="Peripla_BP_I"/>
</dbReference>
<evidence type="ECO:0000256" key="1">
    <source>
        <dbReference type="ARBA" id="ARBA00023015"/>
    </source>
</evidence>
<organism evidence="5 6">
    <name type="scientific">Rhodopseudomonas julia</name>
    <dbReference type="NCBI Taxonomy" id="200617"/>
    <lineage>
        <taxon>Bacteria</taxon>
        <taxon>Pseudomonadati</taxon>
        <taxon>Pseudomonadota</taxon>
        <taxon>Alphaproteobacteria</taxon>
        <taxon>Hyphomicrobiales</taxon>
        <taxon>Nitrobacteraceae</taxon>
        <taxon>Rhodopseudomonas</taxon>
    </lineage>
</organism>
<keyword evidence="1" id="KW-0805">Transcription regulation</keyword>